<dbReference type="EMBL" id="CP016397">
    <property type="protein sequence ID" value="ASQ46428.1"/>
    <property type="molecule type" value="Genomic_DNA"/>
</dbReference>
<dbReference type="InterPro" id="IPR003329">
    <property type="entry name" value="Cytidylyl_trans"/>
</dbReference>
<gene>
    <name evidence="1" type="primary">neuA_3</name>
    <name evidence="1" type="ORF">clem_09390</name>
</gene>
<keyword evidence="1" id="KW-0548">Nucleotidyltransferase</keyword>
<evidence type="ECO:0000313" key="1">
    <source>
        <dbReference type="EMBL" id="ASQ46428.1"/>
    </source>
</evidence>
<accession>A0A222P3J9</accession>
<dbReference type="EC" id="2.7.7.43" evidence="1"/>
<dbReference type="PANTHER" id="PTHR21485">
    <property type="entry name" value="HAD SUPERFAMILY MEMBERS CMAS AND KDSC"/>
    <property type="match status" value="1"/>
</dbReference>
<dbReference type="KEGG" id="lcd:clem_09390"/>
<keyword evidence="2" id="KW-1185">Reference proteome</keyword>
<dbReference type="AlphaFoldDB" id="A0A222P3J9"/>
<dbReference type="Proteomes" id="UP000201728">
    <property type="component" value="Chromosome"/>
</dbReference>
<dbReference type="Gene3D" id="3.90.550.10">
    <property type="entry name" value="Spore Coat Polysaccharide Biosynthesis Protein SpsA, Chain A"/>
    <property type="match status" value="1"/>
</dbReference>
<sequence>MKSSDINDYVPKILAVIPARGGSKRLPRKNILTLANKPLLAYSIIAAKQCSLITETVVTSDDEEICELAKKMGVDVINRPIELATDTVSNEYVVEHALKLFIENNYFPDYVVLLQPTSPLRTAKHLQECLQNFLSSEMKSVMSVCPVEHHPGKCMRIIGREVKPYTSPEDVEKRTQELETVYRQNGAIYALKTKDFLKQLKFYQLPCLPYVMQSEDSVDVDSKVDLLLCELLLASRTINPMDMEYVS</sequence>
<name>A0A222P3J9_9GAMM</name>
<keyword evidence="1" id="KW-0808">Transferase</keyword>
<dbReference type="CDD" id="cd02513">
    <property type="entry name" value="CMP-NeuAc_Synthase"/>
    <property type="match status" value="1"/>
</dbReference>
<dbReference type="GO" id="GO:0008781">
    <property type="term" value="F:N-acylneuraminate cytidylyltransferase activity"/>
    <property type="evidence" value="ECO:0007669"/>
    <property type="project" value="UniProtKB-EC"/>
</dbReference>
<dbReference type="InterPro" id="IPR029044">
    <property type="entry name" value="Nucleotide-diphossugar_trans"/>
</dbReference>
<dbReference type="OrthoDB" id="9805604at2"/>
<dbReference type="Pfam" id="PF02348">
    <property type="entry name" value="CTP_transf_3"/>
    <property type="match status" value="1"/>
</dbReference>
<protein>
    <submittedName>
        <fullName evidence="1">N-acylneuraminate cytidylyltransferase</fullName>
        <ecNumber evidence="1">2.7.7.43</ecNumber>
    </submittedName>
</protein>
<dbReference type="SUPFAM" id="SSF53448">
    <property type="entry name" value="Nucleotide-diphospho-sugar transferases"/>
    <property type="match status" value="1"/>
</dbReference>
<reference evidence="2" key="1">
    <citation type="submission" date="2016-07" db="EMBL/GenBank/DDBJ databases">
        <authorList>
            <person name="Florea S."/>
            <person name="Webb J.S."/>
            <person name="Jaromczyk J."/>
            <person name="Schardl C.L."/>
        </authorList>
    </citation>
    <scope>NUCLEOTIDE SEQUENCE [LARGE SCALE GENOMIC DNA]</scope>
    <source>
        <strain evidence="2">CDC-D5610</strain>
    </source>
</reference>
<dbReference type="PANTHER" id="PTHR21485:SF6">
    <property type="entry name" value="N-ACYLNEURAMINATE CYTIDYLYLTRANSFERASE-RELATED"/>
    <property type="match status" value="1"/>
</dbReference>
<organism evidence="1 2">
    <name type="scientific">Legionella clemsonensis</name>
    <dbReference type="NCBI Taxonomy" id="1867846"/>
    <lineage>
        <taxon>Bacteria</taxon>
        <taxon>Pseudomonadati</taxon>
        <taxon>Pseudomonadota</taxon>
        <taxon>Gammaproteobacteria</taxon>
        <taxon>Legionellales</taxon>
        <taxon>Legionellaceae</taxon>
        <taxon>Legionella</taxon>
    </lineage>
</organism>
<evidence type="ECO:0000313" key="2">
    <source>
        <dbReference type="Proteomes" id="UP000201728"/>
    </source>
</evidence>
<proteinExistence type="predicted"/>
<dbReference type="RefSeq" id="WP_157698218.1">
    <property type="nucleotide sequence ID" value="NZ_CP016397.1"/>
</dbReference>
<dbReference type="InterPro" id="IPR050793">
    <property type="entry name" value="CMP-NeuNAc_synthase"/>
</dbReference>